<dbReference type="SUPFAM" id="SSF46785">
    <property type="entry name" value="Winged helix' DNA-binding domain"/>
    <property type="match status" value="1"/>
</dbReference>
<organism evidence="3 4">
    <name type="scientific">Yinghuangia soli</name>
    <dbReference type="NCBI Taxonomy" id="2908204"/>
    <lineage>
        <taxon>Bacteria</taxon>
        <taxon>Bacillati</taxon>
        <taxon>Actinomycetota</taxon>
        <taxon>Actinomycetes</taxon>
        <taxon>Kitasatosporales</taxon>
        <taxon>Streptomycetaceae</taxon>
        <taxon>Yinghuangia</taxon>
    </lineage>
</organism>
<dbReference type="PANTHER" id="PTHR33164:SF43">
    <property type="entry name" value="HTH-TYPE TRANSCRIPTIONAL REPRESSOR YETL"/>
    <property type="match status" value="1"/>
</dbReference>
<reference evidence="3" key="1">
    <citation type="submission" date="2022-01" db="EMBL/GenBank/DDBJ databases">
        <title>Genome-Based Taxonomic Classification of the Phylum Actinobacteria.</title>
        <authorList>
            <person name="Gao Y."/>
        </authorList>
    </citation>
    <scope>NUCLEOTIDE SEQUENCE</scope>
    <source>
        <strain evidence="3">KLBMP 8922</strain>
    </source>
</reference>
<name>A0AA41Q566_9ACTN</name>
<dbReference type="Pfam" id="PF12802">
    <property type="entry name" value="MarR_2"/>
    <property type="match status" value="1"/>
</dbReference>
<gene>
    <name evidence="3" type="ORF">LZ495_30345</name>
</gene>
<dbReference type="InterPro" id="IPR000835">
    <property type="entry name" value="HTH_MarR-typ"/>
</dbReference>
<evidence type="ECO:0000256" key="1">
    <source>
        <dbReference type="SAM" id="MobiDB-lite"/>
    </source>
</evidence>
<keyword evidence="4" id="KW-1185">Reference proteome</keyword>
<dbReference type="GO" id="GO:0006950">
    <property type="term" value="P:response to stress"/>
    <property type="evidence" value="ECO:0007669"/>
    <property type="project" value="TreeGrafter"/>
</dbReference>
<dbReference type="InterPro" id="IPR036390">
    <property type="entry name" value="WH_DNA-bd_sf"/>
</dbReference>
<comment type="caution">
    <text evidence="3">The sequence shown here is derived from an EMBL/GenBank/DDBJ whole genome shotgun (WGS) entry which is preliminary data.</text>
</comment>
<evidence type="ECO:0000259" key="2">
    <source>
        <dbReference type="SMART" id="SM00347"/>
    </source>
</evidence>
<accession>A0AA41Q566</accession>
<dbReference type="Proteomes" id="UP001165378">
    <property type="component" value="Unassembled WGS sequence"/>
</dbReference>
<dbReference type="InterPro" id="IPR039422">
    <property type="entry name" value="MarR/SlyA-like"/>
</dbReference>
<dbReference type="AlphaFoldDB" id="A0AA41Q566"/>
<dbReference type="PANTHER" id="PTHR33164">
    <property type="entry name" value="TRANSCRIPTIONAL REGULATOR, MARR FAMILY"/>
    <property type="match status" value="1"/>
</dbReference>
<proteinExistence type="predicted"/>
<dbReference type="RefSeq" id="WP_235056140.1">
    <property type="nucleotide sequence ID" value="NZ_JAKFHA010000024.1"/>
</dbReference>
<dbReference type="EMBL" id="JAKFHA010000024">
    <property type="protein sequence ID" value="MCF2531491.1"/>
    <property type="molecule type" value="Genomic_DNA"/>
</dbReference>
<dbReference type="InterPro" id="IPR036388">
    <property type="entry name" value="WH-like_DNA-bd_sf"/>
</dbReference>
<dbReference type="Gene3D" id="1.10.10.10">
    <property type="entry name" value="Winged helix-like DNA-binding domain superfamily/Winged helix DNA-binding domain"/>
    <property type="match status" value="1"/>
</dbReference>
<protein>
    <submittedName>
        <fullName evidence="3">MarR family transcriptional regulator</fullName>
    </submittedName>
</protein>
<evidence type="ECO:0000313" key="3">
    <source>
        <dbReference type="EMBL" id="MCF2531491.1"/>
    </source>
</evidence>
<feature type="region of interest" description="Disordered" evidence="1">
    <location>
        <begin position="1"/>
        <end position="24"/>
    </location>
</feature>
<dbReference type="SMART" id="SM00347">
    <property type="entry name" value="HTH_MARR"/>
    <property type="match status" value="1"/>
</dbReference>
<evidence type="ECO:0000313" key="4">
    <source>
        <dbReference type="Proteomes" id="UP001165378"/>
    </source>
</evidence>
<feature type="domain" description="HTH marR-type" evidence="2">
    <location>
        <begin position="40"/>
        <end position="144"/>
    </location>
</feature>
<dbReference type="GO" id="GO:0003700">
    <property type="term" value="F:DNA-binding transcription factor activity"/>
    <property type="evidence" value="ECO:0007669"/>
    <property type="project" value="InterPro"/>
</dbReference>
<sequence>MAQEKRREHQEPADETRGPNDELSRSLRDVLTLTSLVRVSLGRALQMPATDVEAMEHVMMAGRAGETLGPGELARRLGVTSAAATQTVNRLVGEGHLTRVRHTGDGRRQLLGVTGSGRRHVMGELLPLFALLAEASADLSPAERAGAQRYLDNVADAYRAFLARDSSTSAQ</sequence>